<name>A0A418AX51_9STRA</name>
<organism evidence="7 8">
    <name type="scientific">Aphanomyces invadans</name>
    <dbReference type="NCBI Taxonomy" id="157072"/>
    <lineage>
        <taxon>Eukaryota</taxon>
        <taxon>Sar</taxon>
        <taxon>Stramenopiles</taxon>
        <taxon>Oomycota</taxon>
        <taxon>Saprolegniomycetes</taxon>
        <taxon>Saprolegniales</taxon>
        <taxon>Verrucalvaceae</taxon>
        <taxon>Aphanomyces</taxon>
    </lineage>
</organism>
<dbReference type="PANTHER" id="PTHR45646:SF11">
    <property type="entry name" value="SERINE_THREONINE-PROTEIN KINASE DOA"/>
    <property type="match status" value="1"/>
</dbReference>
<dbReference type="InterPro" id="IPR000719">
    <property type="entry name" value="Prot_kinase_dom"/>
</dbReference>
<keyword evidence="2" id="KW-0808">Transferase</keyword>
<dbReference type="Gene3D" id="3.30.200.20">
    <property type="entry name" value="Phosphorylase Kinase, domain 1"/>
    <property type="match status" value="1"/>
</dbReference>
<evidence type="ECO:0000256" key="2">
    <source>
        <dbReference type="ARBA" id="ARBA00022679"/>
    </source>
</evidence>
<dbReference type="Proteomes" id="UP000285060">
    <property type="component" value="Unassembled WGS sequence"/>
</dbReference>
<protein>
    <recommendedName>
        <fullName evidence="6">Protein kinase domain-containing protein</fullName>
    </recommendedName>
</protein>
<keyword evidence="5" id="KW-0067">ATP-binding</keyword>
<dbReference type="GO" id="GO:0005634">
    <property type="term" value="C:nucleus"/>
    <property type="evidence" value="ECO:0007669"/>
    <property type="project" value="TreeGrafter"/>
</dbReference>
<evidence type="ECO:0000256" key="4">
    <source>
        <dbReference type="ARBA" id="ARBA00022777"/>
    </source>
</evidence>
<dbReference type="PROSITE" id="PS50011">
    <property type="entry name" value="PROTEIN_KINASE_DOM"/>
    <property type="match status" value="1"/>
</dbReference>
<reference evidence="7 8" key="1">
    <citation type="submission" date="2018-08" db="EMBL/GenBank/DDBJ databases">
        <title>Aphanomyces genome sequencing and annotation.</title>
        <authorList>
            <person name="Minardi D."/>
            <person name="Oidtmann B."/>
            <person name="Van Der Giezen M."/>
            <person name="Studholme D.J."/>
        </authorList>
    </citation>
    <scope>NUCLEOTIDE SEQUENCE [LARGE SCALE GENOMIC DNA]</scope>
    <source>
        <strain evidence="7 8">NJM0002</strain>
    </source>
</reference>
<accession>A0A418AX51</accession>
<dbReference type="VEuPathDB" id="FungiDB:H310_01241"/>
<evidence type="ECO:0000256" key="5">
    <source>
        <dbReference type="ARBA" id="ARBA00022840"/>
    </source>
</evidence>
<dbReference type="InterPro" id="IPR051175">
    <property type="entry name" value="CLK_kinases"/>
</dbReference>
<evidence type="ECO:0000256" key="1">
    <source>
        <dbReference type="ARBA" id="ARBA00022527"/>
    </source>
</evidence>
<feature type="domain" description="Protein kinase" evidence="6">
    <location>
        <begin position="246"/>
        <end position="339"/>
    </location>
</feature>
<keyword evidence="8" id="KW-1185">Reference proteome</keyword>
<dbReference type="GO" id="GO:0005524">
    <property type="term" value="F:ATP binding"/>
    <property type="evidence" value="ECO:0007669"/>
    <property type="project" value="UniProtKB-KW"/>
</dbReference>
<dbReference type="SUPFAM" id="SSF56112">
    <property type="entry name" value="Protein kinase-like (PK-like)"/>
    <property type="match status" value="1"/>
</dbReference>
<evidence type="ECO:0000313" key="8">
    <source>
        <dbReference type="Proteomes" id="UP000285060"/>
    </source>
</evidence>
<sequence length="339" mass="36909">MTATEGQVTETLETVTAARDLAMTDLLIVAEINDQANGTEMAVAVTDLVTVQVIDLPTARAIATEVEIGTDLATVTGVAIEDVATTAMVGAMMIVEATVEMIASDEVAAMTVGATAEIETTEEIEIRIRVTVAATMETTAAARTLHQSQQGLGTQRLKPKKMNQKQKRGYKDQWPWKIKIYTNDDGTLKGDAVITYEDANAARTAPSFFNGGNSDKMKDLSDDSASHDDTIGSYEGVPGDVIDNRYEILRDAGLGTFGRVLLCKDLQSDSKKDIVALKVVRKVEKYSESAKIEANILKHVNEKDENGDSLCVRMHRWYVHLRSWPSRTQMCKGLSSTAT</sequence>
<keyword evidence="4" id="KW-0418">Kinase</keyword>
<evidence type="ECO:0000256" key="3">
    <source>
        <dbReference type="ARBA" id="ARBA00022741"/>
    </source>
</evidence>
<proteinExistence type="predicted"/>
<evidence type="ECO:0000259" key="6">
    <source>
        <dbReference type="PROSITE" id="PS50011"/>
    </source>
</evidence>
<gene>
    <name evidence="7" type="ORF">DYB32_004560</name>
</gene>
<dbReference type="AlphaFoldDB" id="A0A418AX51"/>
<keyword evidence="3" id="KW-0547">Nucleotide-binding</keyword>
<keyword evidence="1" id="KW-0723">Serine/threonine-protein kinase</keyword>
<dbReference type="GO" id="GO:0004674">
    <property type="term" value="F:protein serine/threonine kinase activity"/>
    <property type="evidence" value="ECO:0007669"/>
    <property type="project" value="UniProtKB-KW"/>
</dbReference>
<dbReference type="EMBL" id="QUSY01000350">
    <property type="protein sequence ID" value="RHY30157.1"/>
    <property type="molecule type" value="Genomic_DNA"/>
</dbReference>
<comment type="caution">
    <text evidence="7">The sequence shown here is derived from an EMBL/GenBank/DDBJ whole genome shotgun (WGS) entry which is preliminary data.</text>
</comment>
<dbReference type="InterPro" id="IPR011009">
    <property type="entry name" value="Kinase-like_dom_sf"/>
</dbReference>
<dbReference type="PANTHER" id="PTHR45646">
    <property type="entry name" value="SERINE/THREONINE-PROTEIN KINASE DOA-RELATED"/>
    <property type="match status" value="1"/>
</dbReference>
<evidence type="ECO:0000313" key="7">
    <source>
        <dbReference type="EMBL" id="RHY30157.1"/>
    </source>
</evidence>